<feature type="domain" description="SnoaL-like" evidence="1">
    <location>
        <begin position="12"/>
        <end position="113"/>
    </location>
</feature>
<evidence type="ECO:0000313" key="2">
    <source>
        <dbReference type="EMBL" id="SIP98552.1"/>
    </source>
</evidence>
<dbReference type="InterPro" id="IPR032710">
    <property type="entry name" value="NTF2-like_dom_sf"/>
</dbReference>
<dbReference type="STRING" id="49186.SAMN05421647_101735"/>
<gene>
    <name evidence="2" type="ORF">SAMN05421647_101735</name>
</gene>
<organism evidence="2 3">
    <name type="scientific">Marinobacterium stanieri</name>
    <dbReference type="NCBI Taxonomy" id="49186"/>
    <lineage>
        <taxon>Bacteria</taxon>
        <taxon>Pseudomonadati</taxon>
        <taxon>Pseudomonadota</taxon>
        <taxon>Gammaproteobacteria</taxon>
        <taxon>Oceanospirillales</taxon>
        <taxon>Oceanospirillaceae</taxon>
        <taxon>Marinobacterium</taxon>
    </lineage>
</organism>
<dbReference type="RefSeq" id="WP_076460904.1">
    <property type="nucleotide sequence ID" value="NZ_FTMN01000001.1"/>
</dbReference>
<keyword evidence="2" id="KW-0413">Isomerase</keyword>
<sequence>MISAQKVQAVMQQYIERVDAVDVDAILELYADDAQVEDPVGAPVHRGKAAIEAFYRKGLTGAKMRATLQGPVRASDAGSGAIAFRVDVLEGEMPGSIDVIDVMEFNEKGQIRSMKAYWGPLNFTPAQS</sequence>
<evidence type="ECO:0000313" key="3">
    <source>
        <dbReference type="Proteomes" id="UP000186895"/>
    </source>
</evidence>
<accession>A0A1N6P337</accession>
<keyword evidence="3" id="KW-1185">Reference proteome</keyword>
<dbReference type="Pfam" id="PF12680">
    <property type="entry name" value="SnoaL_2"/>
    <property type="match status" value="1"/>
</dbReference>
<protein>
    <submittedName>
        <fullName evidence="2">Steroid delta-isomerase</fullName>
    </submittedName>
</protein>
<dbReference type="EMBL" id="FTMN01000001">
    <property type="protein sequence ID" value="SIP98552.1"/>
    <property type="molecule type" value="Genomic_DNA"/>
</dbReference>
<dbReference type="GO" id="GO:0016853">
    <property type="term" value="F:isomerase activity"/>
    <property type="evidence" value="ECO:0007669"/>
    <property type="project" value="UniProtKB-KW"/>
</dbReference>
<dbReference type="SUPFAM" id="SSF54427">
    <property type="entry name" value="NTF2-like"/>
    <property type="match status" value="1"/>
</dbReference>
<dbReference type="Proteomes" id="UP000186895">
    <property type="component" value="Unassembled WGS sequence"/>
</dbReference>
<dbReference type="InterPro" id="IPR037401">
    <property type="entry name" value="SnoaL-like"/>
</dbReference>
<dbReference type="Gene3D" id="3.10.450.50">
    <property type="match status" value="1"/>
</dbReference>
<proteinExistence type="predicted"/>
<reference evidence="2 3" key="1">
    <citation type="submission" date="2017-01" db="EMBL/GenBank/DDBJ databases">
        <authorList>
            <person name="Mah S.A."/>
            <person name="Swanson W.J."/>
            <person name="Moy G.W."/>
            <person name="Vacquier V.D."/>
        </authorList>
    </citation>
    <scope>NUCLEOTIDE SEQUENCE [LARGE SCALE GENOMIC DNA]</scope>
    <source>
        <strain evidence="2 3">DSM 7027</strain>
    </source>
</reference>
<name>A0A1N6P337_9GAMM</name>
<dbReference type="AlphaFoldDB" id="A0A1N6P337"/>
<evidence type="ECO:0000259" key="1">
    <source>
        <dbReference type="Pfam" id="PF12680"/>
    </source>
</evidence>